<dbReference type="OrthoDB" id="10481547at2759"/>
<feature type="compositionally biased region" description="Low complexity" evidence="1">
    <location>
        <begin position="1"/>
        <end position="11"/>
    </location>
</feature>
<reference evidence="3" key="1">
    <citation type="journal article" date="2013" name="BMC Genomics">
        <title>Genome and transcriptome sequencing of the halophilic fungus Wallemia ichthyophaga: haloadaptations present and absent.</title>
        <authorList>
            <person name="Zajc J."/>
            <person name="Liu Y."/>
            <person name="Dai W."/>
            <person name="Yang Z."/>
            <person name="Hu J."/>
            <person name="Gostincar C."/>
            <person name="Gunde-Cimerman N."/>
        </authorList>
    </citation>
    <scope>NUCLEOTIDE SEQUENCE [LARGE SCALE GENOMIC DNA]</scope>
    <source>
        <strain evidence="3">EXF-994 / CBS 113033</strain>
    </source>
</reference>
<organism evidence="2 3">
    <name type="scientific">Wallemia ichthyophaga (strain EXF-994 / CBS 113033)</name>
    <dbReference type="NCBI Taxonomy" id="1299270"/>
    <lineage>
        <taxon>Eukaryota</taxon>
        <taxon>Fungi</taxon>
        <taxon>Dikarya</taxon>
        <taxon>Basidiomycota</taxon>
        <taxon>Wallemiomycotina</taxon>
        <taxon>Wallemiomycetes</taxon>
        <taxon>Wallemiales</taxon>
        <taxon>Wallemiaceae</taxon>
        <taxon>Wallemia</taxon>
    </lineage>
</organism>
<evidence type="ECO:0000313" key="3">
    <source>
        <dbReference type="Proteomes" id="UP000014064"/>
    </source>
</evidence>
<keyword evidence="3" id="KW-1185">Reference proteome</keyword>
<dbReference type="GeneID" id="20374003"/>
<dbReference type="RefSeq" id="XP_009268954.1">
    <property type="nucleotide sequence ID" value="XM_009270679.1"/>
</dbReference>
<dbReference type="OMA" id="HDECTNQ"/>
<evidence type="ECO:0000256" key="1">
    <source>
        <dbReference type="SAM" id="MobiDB-lite"/>
    </source>
</evidence>
<feature type="region of interest" description="Disordered" evidence="1">
    <location>
        <begin position="1"/>
        <end position="21"/>
    </location>
</feature>
<feature type="compositionally biased region" description="Polar residues" evidence="1">
    <location>
        <begin position="12"/>
        <end position="21"/>
    </location>
</feature>
<sequence length="253" mass="28332">MSGNTGNTGNTRNICNLPTTTHSKSISPAKLELLSALENHQTLGTRQRDYSQHDECTNQRPNKRCRTITERLGEAVYNTAVVAGGIGVAAYRFMKGDDNQEQLSTHTFSPDQRIPGSFNFKDSEEDYVDLPETSTTPTRTPRKQKQFKVQSKRSIYSPKHSQHSHKLKDSNKSRYHHKHQQSNERLDNMSAQLSAMISDGQKALTQPAIVDEVFDDDVSENFHIPSSSFTFTQSIPESHSDYSIGDGLRTAAS</sequence>
<dbReference type="HOGENOM" id="CLU_1099212_0_0_1"/>
<dbReference type="AlphaFoldDB" id="R9ADH1"/>
<gene>
    <name evidence="2" type="ORF">J056_001051</name>
</gene>
<dbReference type="KEGG" id="wic:J056_001051"/>
<protein>
    <submittedName>
        <fullName evidence="2">Uncharacterized protein</fullName>
    </submittedName>
</protein>
<feature type="region of interest" description="Disordered" evidence="1">
    <location>
        <begin position="102"/>
        <end position="185"/>
    </location>
</feature>
<proteinExistence type="predicted"/>
<dbReference type="Proteomes" id="UP000014064">
    <property type="component" value="Unassembled WGS sequence"/>
</dbReference>
<dbReference type="EMBL" id="KE007236">
    <property type="protein sequence ID" value="EOR00165.1"/>
    <property type="molecule type" value="Genomic_DNA"/>
</dbReference>
<evidence type="ECO:0000313" key="2">
    <source>
        <dbReference type="EMBL" id="EOR00165.1"/>
    </source>
</evidence>
<name>R9ADH1_WALI9</name>
<accession>R9ADH1</accession>